<keyword evidence="3" id="KW-1185">Reference proteome</keyword>
<dbReference type="Pfam" id="PF05305">
    <property type="entry name" value="DUF732"/>
    <property type="match status" value="1"/>
</dbReference>
<comment type="caution">
    <text evidence="2">The sequence shown here is derived from an EMBL/GenBank/DDBJ whole genome shotgun (WGS) entry which is preliminary data.</text>
</comment>
<sequence>MRKPNGFLGAALAGLALFAALFSGGKAVADNLDSLFLSRLGDQTVASPGYENTEDGQRLIAAGKDVCARLRVGTPVVATDQWGDESALIRAAVSVYCPEFKASPRDFG</sequence>
<gene>
    <name evidence="2" type="ORF">GLP40_09160</name>
</gene>
<dbReference type="EMBL" id="WMBB01000004">
    <property type="protein sequence ID" value="MTE12941.1"/>
    <property type="molecule type" value="Genomic_DNA"/>
</dbReference>
<evidence type="ECO:0000313" key="3">
    <source>
        <dbReference type="Proteomes" id="UP000432464"/>
    </source>
</evidence>
<organism evidence="2 3">
    <name type="scientific">Nocardia aurantiaca</name>
    <dbReference type="NCBI Taxonomy" id="2675850"/>
    <lineage>
        <taxon>Bacteria</taxon>
        <taxon>Bacillati</taxon>
        <taxon>Actinomycetota</taxon>
        <taxon>Actinomycetes</taxon>
        <taxon>Mycobacteriales</taxon>
        <taxon>Nocardiaceae</taxon>
        <taxon>Nocardia</taxon>
    </lineage>
</organism>
<proteinExistence type="predicted"/>
<feature type="domain" description="DUF732" evidence="1">
    <location>
        <begin position="33"/>
        <end position="99"/>
    </location>
</feature>
<accession>A0A6I3KU88</accession>
<dbReference type="InterPro" id="IPR007969">
    <property type="entry name" value="DUF732"/>
</dbReference>
<name>A0A6I3KU88_9NOCA</name>
<dbReference type="AlphaFoldDB" id="A0A6I3KU88"/>
<dbReference type="RefSeq" id="WP_154787448.1">
    <property type="nucleotide sequence ID" value="NZ_WMBB01000004.1"/>
</dbReference>
<protein>
    <submittedName>
        <fullName evidence="2">DUF732 domain-containing protein</fullName>
    </submittedName>
</protein>
<evidence type="ECO:0000259" key="1">
    <source>
        <dbReference type="Pfam" id="PF05305"/>
    </source>
</evidence>
<reference evidence="2 3" key="1">
    <citation type="submission" date="2019-11" db="EMBL/GenBank/DDBJ databases">
        <title>Nocardia sp. nov. CT2-14 isolated from soil.</title>
        <authorList>
            <person name="Kanchanasin P."/>
            <person name="Tanasupawat S."/>
            <person name="Yuki M."/>
            <person name="Kudo T."/>
        </authorList>
    </citation>
    <scope>NUCLEOTIDE SEQUENCE [LARGE SCALE GENOMIC DNA]</scope>
    <source>
        <strain evidence="2 3">CT2-14</strain>
    </source>
</reference>
<dbReference type="Proteomes" id="UP000432464">
    <property type="component" value="Unassembled WGS sequence"/>
</dbReference>
<evidence type="ECO:0000313" key="2">
    <source>
        <dbReference type="EMBL" id="MTE12941.1"/>
    </source>
</evidence>